<comment type="subcellular location">
    <subcellularLocation>
        <location evidence="1">Cytoplasm</location>
    </subcellularLocation>
</comment>
<feature type="domain" description="DNA2/NAM7 helicase-like C-terminal" evidence="5">
    <location>
        <begin position="741"/>
        <end position="935"/>
    </location>
</feature>
<dbReference type="GO" id="GO:0032574">
    <property type="term" value="F:5'-3' RNA helicase activity"/>
    <property type="evidence" value="ECO:0007669"/>
    <property type="project" value="InterPro"/>
</dbReference>
<evidence type="ECO:0000256" key="1">
    <source>
        <dbReference type="ARBA" id="ARBA00004496"/>
    </source>
</evidence>
<dbReference type="InterPro" id="IPR027417">
    <property type="entry name" value="P-loop_NTPase"/>
</dbReference>
<dbReference type="EMBL" id="JADGJH010002364">
    <property type="protein sequence ID" value="KAJ3099184.1"/>
    <property type="molecule type" value="Genomic_DNA"/>
</dbReference>
<evidence type="ECO:0000313" key="6">
    <source>
        <dbReference type="EMBL" id="KAJ3099184.1"/>
    </source>
</evidence>
<dbReference type="InterPro" id="IPR047187">
    <property type="entry name" value="SF1_C_Upf1"/>
</dbReference>
<evidence type="ECO:0000259" key="5">
    <source>
        <dbReference type="Pfam" id="PF13087"/>
    </source>
</evidence>
<evidence type="ECO:0000259" key="4">
    <source>
        <dbReference type="Pfam" id="PF13086"/>
    </source>
</evidence>
<dbReference type="GO" id="GO:0003723">
    <property type="term" value="F:RNA binding"/>
    <property type="evidence" value="ECO:0007669"/>
    <property type="project" value="InterPro"/>
</dbReference>
<reference evidence="6" key="1">
    <citation type="submission" date="2020-05" db="EMBL/GenBank/DDBJ databases">
        <title>Phylogenomic resolution of chytrid fungi.</title>
        <authorList>
            <person name="Stajich J.E."/>
            <person name="Amses K."/>
            <person name="Simmons R."/>
            <person name="Seto K."/>
            <person name="Myers J."/>
            <person name="Bonds A."/>
            <person name="Quandt C.A."/>
            <person name="Barry K."/>
            <person name="Liu P."/>
            <person name="Grigoriev I."/>
            <person name="Longcore J.E."/>
            <person name="James T.Y."/>
        </authorList>
    </citation>
    <scope>NUCLEOTIDE SEQUENCE</scope>
    <source>
        <strain evidence="6">JEL0513</strain>
    </source>
</reference>
<dbReference type="PANTHER" id="PTHR45418">
    <property type="entry name" value="CANCER/TESTIS ANTIGEN 55"/>
    <property type="match status" value="1"/>
</dbReference>
<dbReference type="CDD" id="cd18808">
    <property type="entry name" value="SF1_C_Upf1"/>
    <property type="match status" value="1"/>
</dbReference>
<name>A0AAD5XDK0_9FUNG</name>
<protein>
    <recommendedName>
        <fullName evidence="8">RNA helicase</fullName>
    </recommendedName>
</protein>
<accession>A0AAD5XDK0</accession>
<evidence type="ECO:0000256" key="3">
    <source>
        <dbReference type="ARBA" id="ARBA00023158"/>
    </source>
</evidence>
<dbReference type="SUPFAM" id="SSF52540">
    <property type="entry name" value="P-loop containing nucleoside triphosphate hydrolases"/>
    <property type="match status" value="1"/>
</dbReference>
<keyword evidence="7" id="KW-1185">Reference proteome</keyword>
<keyword evidence="3" id="KW-0943">RNA-mediated gene silencing</keyword>
<dbReference type="InterPro" id="IPR026122">
    <property type="entry name" value="MOV-10/SDE3_DEXXQ/H-box"/>
</dbReference>
<dbReference type="AlphaFoldDB" id="A0AAD5XDK0"/>
<dbReference type="InterPro" id="IPR041677">
    <property type="entry name" value="DNA2/NAM7_AAA_11"/>
</dbReference>
<organism evidence="6 7">
    <name type="scientific">Physocladia obscura</name>
    <dbReference type="NCBI Taxonomy" id="109957"/>
    <lineage>
        <taxon>Eukaryota</taxon>
        <taxon>Fungi</taxon>
        <taxon>Fungi incertae sedis</taxon>
        <taxon>Chytridiomycota</taxon>
        <taxon>Chytridiomycota incertae sedis</taxon>
        <taxon>Chytridiomycetes</taxon>
        <taxon>Chytridiales</taxon>
        <taxon>Chytriomycetaceae</taxon>
        <taxon>Physocladia</taxon>
    </lineage>
</organism>
<dbReference type="Gene3D" id="3.40.50.300">
    <property type="entry name" value="P-loop containing nucleotide triphosphate hydrolases"/>
    <property type="match status" value="2"/>
</dbReference>
<gene>
    <name evidence="6" type="ORF">HK100_004942</name>
</gene>
<dbReference type="GO" id="GO:0005737">
    <property type="term" value="C:cytoplasm"/>
    <property type="evidence" value="ECO:0007669"/>
    <property type="project" value="UniProtKB-SubCell"/>
</dbReference>
<dbReference type="Pfam" id="PF13087">
    <property type="entry name" value="AAA_12"/>
    <property type="match status" value="1"/>
</dbReference>
<proteinExistence type="predicted"/>
<comment type="caution">
    <text evidence="6">The sequence shown here is derived from an EMBL/GenBank/DDBJ whole genome shotgun (WGS) entry which is preliminary data.</text>
</comment>
<dbReference type="InterPro" id="IPR041679">
    <property type="entry name" value="DNA2/NAM7-like_C"/>
</dbReference>
<evidence type="ECO:0000313" key="7">
    <source>
        <dbReference type="Proteomes" id="UP001211907"/>
    </source>
</evidence>
<evidence type="ECO:0008006" key="8">
    <source>
        <dbReference type="Google" id="ProtNLM"/>
    </source>
</evidence>
<dbReference type="CDD" id="cd18038">
    <property type="entry name" value="DEXXQc_Helz-like"/>
    <property type="match status" value="1"/>
</dbReference>
<feature type="domain" description="DNA2/NAM7 helicase helicase" evidence="4">
    <location>
        <begin position="445"/>
        <end position="516"/>
    </location>
</feature>
<keyword evidence="2" id="KW-0963">Cytoplasm</keyword>
<evidence type="ECO:0000256" key="2">
    <source>
        <dbReference type="ARBA" id="ARBA00022490"/>
    </source>
</evidence>
<dbReference type="Pfam" id="PF13086">
    <property type="entry name" value="AAA_11"/>
    <property type="match status" value="1"/>
</dbReference>
<dbReference type="Proteomes" id="UP001211907">
    <property type="component" value="Unassembled WGS sequence"/>
</dbReference>
<dbReference type="GO" id="GO:0031047">
    <property type="term" value="P:regulatory ncRNA-mediated gene silencing"/>
    <property type="evidence" value="ECO:0007669"/>
    <property type="project" value="UniProtKB-KW"/>
</dbReference>
<sequence length="1028" mass="115258">MRNNNSNNKNSASSAIDPSQSSALAESLTGALAHEYFENPTQVLAEKLSAIFTRDYESLCVPPKEYFAGINITEHRGLYFGRVASNSPSKSKDILINTASAKNPSFSLQQIACIPKNSEFGFHVGLNMPATISPDTSLPVEIFVQTRDSSKIGAIGTWIVFFFKVIEPQTPAEFLIIRSLSVLNTQSSEKAIDFQKLDVFAKTFIPDWMKGINKMPAAILPGIPPPHPNFFQYIHSHVHHSLSMFSTTFVNLPEIPELFAIPPLPVSLRPDTYAQHFLVLMGIEVLYRRNEARGFEMFGIRIFGNAGMWQVIVPGIIEDAPKLCVGDRLFIRPIQRDNEFKEHGFFAGIEYEAFVFNVKRSSSTVFFHLPHLPNTQAMVFNIRFEYTDLAHRHSARALMDLDPKFLRAEYGRKVLFPEPEDCTLRLGNEAKTSTAISLDFVDSALNWPQKKAIQSIVDNKYGSSIPYLIWGPPGTGKTKTCIESILQILKSNRSARILACAPSHSSADTLTQRLQRHLPPTELLRFNAATRPFAEVPDNIMAYTFTHLVHDDSGVGCFAIPPASALASMRVVVCTCADAGVFTQIGLSNSQMSASYDAWYSEMRGKYALLCEGVNVSKRRRPFWTHLFIDEAGQASESESVITLGVVASEPVFEQNGEFGVQIILSGDHMQLGPIIHSEIARNHGLNISWFERLIRRPVYRDHPESRFSQRAVPNNIETNKSTKSTHTQDSILLPDCVAPFINLVRNYRSHPSFLMTPSHAYYNDTLISAAPDFLVNSFLGSSFLPNSEIPILFCGIRGTDERATGTIESIANARNGASAGWFNAAEAFKIVEMIELLLKEHQVDVKEFGVISPFREQVKVIRHLLRKHKLSYVDVGTVEDYQGMERRIILISTVRSRSQFLAQDIRNDLGLVHFPARLNVAMTRAQALLVIVGDPWLLVNDPHWKSFLLFYVRNKCYTGCELPESIFQESSNGENIFVHDNYGTMEHARDIARRMAEAPVSKWLGKSGGDEDALMRNDEWIEGLILE</sequence>
<dbReference type="PANTHER" id="PTHR45418:SF1">
    <property type="entry name" value="CANCER_TESTIS ANTIGEN 55"/>
    <property type="match status" value="1"/>
</dbReference>